<dbReference type="GO" id="GO:0005524">
    <property type="term" value="F:ATP binding"/>
    <property type="evidence" value="ECO:0007669"/>
    <property type="project" value="UniProtKB-KW"/>
</dbReference>
<reference evidence="3" key="1">
    <citation type="submission" date="2024-05" db="EMBL/GenBank/DDBJ databases">
        <title>The Natural Products Discovery Center: Release of the First 8490 Sequenced Strains for Exploring Actinobacteria Biosynthetic Diversity.</title>
        <authorList>
            <person name="Kalkreuter E."/>
            <person name="Kautsar S.A."/>
            <person name="Yang D."/>
            <person name="Bader C.D."/>
            <person name="Teijaro C.N."/>
            <person name="Fluegel L."/>
            <person name="Davis C.M."/>
            <person name="Simpson J.R."/>
            <person name="Lauterbach L."/>
            <person name="Steele A.D."/>
            <person name="Gui C."/>
            <person name="Meng S."/>
            <person name="Li G."/>
            <person name="Viehrig K."/>
            <person name="Ye F."/>
            <person name="Su P."/>
            <person name="Kiefer A.F."/>
            <person name="Nichols A."/>
            <person name="Cepeda A.J."/>
            <person name="Yan W."/>
            <person name="Fan B."/>
            <person name="Jiang Y."/>
            <person name="Adhikari A."/>
            <person name="Zheng C.-J."/>
            <person name="Schuster L."/>
            <person name="Cowan T.M."/>
            <person name="Smanski M.J."/>
            <person name="Chevrette M.G."/>
            <person name="de Carvalho L.P.S."/>
            <person name="Shen B."/>
        </authorList>
    </citation>
    <scope>NUCLEOTIDE SEQUENCE</scope>
    <source>
        <strain evidence="3">NPDC080035</strain>
    </source>
</reference>
<keyword evidence="3" id="KW-0067">ATP-binding</keyword>
<dbReference type="EMBL" id="CP157390">
    <property type="protein sequence ID" value="XBM47144.1"/>
    <property type="molecule type" value="Genomic_DNA"/>
</dbReference>
<evidence type="ECO:0000313" key="3">
    <source>
        <dbReference type="EMBL" id="XBM47144.1"/>
    </source>
</evidence>
<evidence type="ECO:0000256" key="2">
    <source>
        <dbReference type="SAM" id="SignalP"/>
    </source>
</evidence>
<feature type="compositionally biased region" description="Low complexity" evidence="1">
    <location>
        <begin position="29"/>
        <end position="48"/>
    </location>
</feature>
<feature type="compositionally biased region" description="Pro residues" evidence="1">
    <location>
        <begin position="49"/>
        <end position="58"/>
    </location>
</feature>
<dbReference type="AlphaFoldDB" id="A0AAU7G9F7"/>
<feature type="region of interest" description="Disordered" evidence="1">
    <location>
        <begin position="29"/>
        <end position="58"/>
    </location>
</feature>
<name>A0AAU7G9F7_9MICO</name>
<organism evidence="3">
    <name type="scientific">Leifsonia sp. NPDC080035</name>
    <dbReference type="NCBI Taxonomy" id="3143936"/>
    <lineage>
        <taxon>Bacteria</taxon>
        <taxon>Bacillati</taxon>
        <taxon>Actinomycetota</taxon>
        <taxon>Actinomycetes</taxon>
        <taxon>Micrococcales</taxon>
        <taxon>Microbacteriaceae</taxon>
        <taxon>Leifsonia</taxon>
    </lineage>
</organism>
<proteinExistence type="predicted"/>
<evidence type="ECO:0000256" key="1">
    <source>
        <dbReference type="SAM" id="MobiDB-lite"/>
    </source>
</evidence>
<protein>
    <submittedName>
        <fullName evidence="3">Iron ABC transporter ATP-binding protein</fullName>
    </submittedName>
</protein>
<accession>A0AAU7G9F7</accession>
<sequence>MRHLTARTAAAALAFAAVVALAGCAPSAKPAATPGATGTGTPAAVATPTPTPTPTLPPTPVTLTCDQVVTPDQLQAAEPSFAAVQDYAPKAGTLEKRIADWQGATCAWRNASTGAVIEIAIARPPKDRLEGLKNDAITVAHPVPTYGTPPIEGYFKPGTSGQVQIFRGSYWVVAESTAFFEPGDPAPLMQDVLANIPTD</sequence>
<feature type="chain" id="PRO_5043739240" evidence="2">
    <location>
        <begin position="23"/>
        <end position="199"/>
    </location>
</feature>
<dbReference type="RefSeq" id="WP_348787120.1">
    <property type="nucleotide sequence ID" value="NZ_CP157390.1"/>
</dbReference>
<dbReference type="PROSITE" id="PS51257">
    <property type="entry name" value="PROKAR_LIPOPROTEIN"/>
    <property type="match status" value="1"/>
</dbReference>
<keyword evidence="2" id="KW-0732">Signal</keyword>
<feature type="signal peptide" evidence="2">
    <location>
        <begin position="1"/>
        <end position="22"/>
    </location>
</feature>
<keyword evidence="3" id="KW-0547">Nucleotide-binding</keyword>
<gene>
    <name evidence="3" type="ORF">AAME72_13760</name>
</gene>